<keyword evidence="3" id="KW-1185">Reference proteome</keyword>
<protein>
    <submittedName>
        <fullName evidence="2">Uncharacterized protein</fullName>
    </submittedName>
</protein>
<dbReference type="EMBL" id="CP009288">
    <property type="protein sequence ID" value="AIQ14738.1"/>
    <property type="molecule type" value="Genomic_DNA"/>
</dbReference>
<dbReference type="OrthoDB" id="9821111at2"/>
<dbReference type="eggNOG" id="ENOG502ZMX6">
    <property type="taxonomic scope" value="Bacteria"/>
</dbReference>
<accession>A0A089HWH2</accession>
<dbReference type="Proteomes" id="UP000029409">
    <property type="component" value="Chromosome"/>
</dbReference>
<evidence type="ECO:0000256" key="1">
    <source>
        <dbReference type="SAM" id="SignalP"/>
    </source>
</evidence>
<feature type="chain" id="PRO_5001843204" evidence="1">
    <location>
        <begin position="37"/>
        <end position="309"/>
    </location>
</feature>
<organism evidence="2 3">
    <name type="scientific">Paenibacillus durus</name>
    <name type="common">Paenibacillus azotofixans</name>
    <dbReference type="NCBI Taxonomy" id="44251"/>
    <lineage>
        <taxon>Bacteria</taxon>
        <taxon>Bacillati</taxon>
        <taxon>Bacillota</taxon>
        <taxon>Bacilli</taxon>
        <taxon>Bacillales</taxon>
        <taxon>Paenibacillaceae</taxon>
        <taxon>Paenibacillus</taxon>
    </lineage>
</organism>
<evidence type="ECO:0000313" key="3">
    <source>
        <dbReference type="Proteomes" id="UP000029409"/>
    </source>
</evidence>
<reference evidence="2 3" key="1">
    <citation type="submission" date="2014-08" db="EMBL/GenBank/DDBJ databases">
        <title>Comparative genomics of the Paenibacillus odorifer group.</title>
        <authorList>
            <person name="den Bakker H.C."/>
            <person name="Tsai Y.-C."/>
            <person name="Martin N."/>
            <person name="Korlach J."/>
            <person name="Wiedmann M."/>
        </authorList>
    </citation>
    <scope>NUCLEOTIDE SEQUENCE [LARGE SCALE GENOMIC DNA]</scope>
    <source>
        <strain evidence="2 3">DSM 1735</strain>
    </source>
</reference>
<name>A0A089HWH2_PAEDU</name>
<dbReference type="KEGG" id="pdu:PDUR_24820"/>
<proteinExistence type="predicted"/>
<keyword evidence="1" id="KW-0732">Signal</keyword>
<dbReference type="AlphaFoldDB" id="A0A089HWH2"/>
<feature type="signal peptide" evidence="1">
    <location>
        <begin position="1"/>
        <end position="36"/>
    </location>
</feature>
<gene>
    <name evidence="2" type="ORF">PDUR_24820</name>
</gene>
<dbReference type="RefSeq" id="WP_042208449.1">
    <property type="nucleotide sequence ID" value="NZ_CP009288.1"/>
</dbReference>
<evidence type="ECO:0000313" key="2">
    <source>
        <dbReference type="EMBL" id="AIQ14738.1"/>
    </source>
</evidence>
<sequence>MSSTQPVQFRSKFFSLFLVLAVFTTLLFSGAKSAFAATNPVVTGFTITSYYDSSLPTNAEKDASQRVFVDVTFDQDITVASGIESDFVVSIAGSTLTTTTSKIYTVGALGTNKIRIDIKKNPSSSGSFAVMAANLTITAASGTTIPGIASAADSTKKATWTSSTLSEQLIDTGVSLSGISTVTGNTSTSTKPSVTASFNGLPQIRGISWFYLKSTVGGVTTIIPCTVDASGYPTTFPAVVNGALPIHSHTFYSSVASDYATQLANFINGNDTDYSDFSVTTSGGQFTITRDTGYSNGEVLSIEVHNYLN</sequence>